<dbReference type="GO" id="GO:0005794">
    <property type="term" value="C:Golgi apparatus"/>
    <property type="evidence" value="ECO:0007669"/>
    <property type="project" value="TreeGrafter"/>
</dbReference>
<comment type="caution">
    <text evidence="3">The sequence shown here is derived from an EMBL/GenBank/DDBJ whole genome shotgun (WGS) entry which is preliminary data.</text>
</comment>
<evidence type="ECO:0000259" key="2">
    <source>
        <dbReference type="Pfam" id="PF13839"/>
    </source>
</evidence>
<gene>
    <name evidence="3" type="ORF">SAY86_031650</name>
</gene>
<proteinExistence type="inferred from homology"/>
<dbReference type="PANTHER" id="PTHR32285:SF208">
    <property type="entry name" value="PROTEIN TRICHOME BIREFRINGENCE-LIKE 2"/>
    <property type="match status" value="1"/>
</dbReference>
<sequence length="179" mass="20955">MEAVDFLERLRGKRLVFVGDSLNRNMWESLVCILRDSLKNKKRVLEISERFQEERLLRLQDYNCSVDFVSSPFMVRESTFRGRSRNGSFETLRLDLMDRTTSMYRHADIIVFNIGHWWTHEKTSRGNTSIIYFLKAYSVHLSSVYVERTIIKKGTMCTKTQSFGGVQESPKYMGKMGGQ</sequence>
<evidence type="ECO:0000256" key="1">
    <source>
        <dbReference type="ARBA" id="ARBA00007727"/>
    </source>
</evidence>
<feature type="domain" description="Trichome birefringence-like C-terminal" evidence="2">
    <location>
        <begin position="2"/>
        <end position="132"/>
    </location>
</feature>
<dbReference type="EMBL" id="JAXQNO010000009">
    <property type="protein sequence ID" value="KAK4791237.1"/>
    <property type="molecule type" value="Genomic_DNA"/>
</dbReference>
<dbReference type="Proteomes" id="UP001346149">
    <property type="component" value="Unassembled WGS sequence"/>
</dbReference>
<organism evidence="3 4">
    <name type="scientific">Trapa natans</name>
    <name type="common">Water chestnut</name>
    <dbReference type="NCBI Taxonomy" id="22666"/>
    <lineage>
        <taxon>Eukaryota</taxon>
        <taxon>Viridiplantae</taxon>
        <taxon>Streptophyta</taxon>
        <taxon>Embryophyta</taxon>
        <taxon>Tracheophyta</taxon>
        <taxon>Spermatophyta</taxon>
        <taxon>Magnoliopsida</taxon>
        <taxon>eudicotyledons</taxon>
        <taxon>Gunneridae</taxon>
        <taxon>Pentapetalae</taxon>
        <taxon>rosids</taxon>
        <taxon>malvids</taxon>
        <taxon>Myrtales</taxon>
        <taxon>Lythraceae</taxon>
        <taxon>Trapa</taxon>
    </lineage>
</organism>
<evidence type="ECO:0000313" key="4">
    <source>
        <dbReference type="Proteomes" id="UP001346149"/>
    </source>
</evidence>
<dbReference type="GO" id="GO:0016413">
    <property type="term" value="F:O-acetyltransferase activity"/>
    <property type="evidence" value="ECO:0007669"/>
    <property type="project" value="InterPro"/>
</dbReference>
<name>A0AAN7R636_TRANT</name>
<dbReference type="InterPro" id="IPR026057">
    <property type="entry name" value="TBL_C"/>
</dbReference>
<dbReference type="Pfam" id="PF13839">
    <property type="entry name" value="PC-Esterase"/>
    <property type="match status" value="1"/>
</dbReference>
<dbReference type="PANTHER" id="PTHR32285">
    <property type="entry name" value="PROTEIN TRICHOME BIREFRINGENCE-LIKE 9-RELATED"/>
    <property type="match status" value="1"/>
</dbReference>
<accession>A0AAN7R636</accession>
<comment type="similarity">
    <text evidence="1">Belongs to the PC-esterase family. TBL subfamily.</text>
</comment>
<reference evidence="3 4" key="1">
    <citation type="journal article" date="2023" name="Hortic Res">
        <title>Pangenome of water caltrop reveals structural variations and asymmetric subgenome divergence after allopolyploidization.</title>
        <authorList>
            <person name="Zhang X."/>
            <person name="Chen Y."/>
            <person name="Wang L."/>
            <person name="Yuan Y."/>
            <person name="Fang M."/>
            <person name="Shi L."/>
            <person name="Lu R."/>
            <person name="Comes H.P."/>
            <person name="Ma Y."/>
            <person name="Chen Y."/>
            <person name="Huang G."/>
            <person name="Zhou Y."/>
            <person name="Zheng Z."/>
            <person name="Qiu Y."/>
        </authorList>
    </citation>
    <scope>NUCLEOTIDE SEQUENCE [LARGE SCALE GENOMIC DNA]</scope>
    <source>
        <strain evidence="3">F231</strain>
    </source>
</reference>
<dbReference type="AlphaFoldDB" id="A0AAN7R636"/>
<protein>
    <recommendedName>
        <fullName evidence="2">Trichome birefringence-like C-terminal domain-containing protein</fullName>
    </recommendedName>
</protein>
<evidence type="ECO:0000313" key="3">
    <source>
        <dbReference type="EMBL" id="KAK4791237.1"/>
    </source>
</evidence>
<keyword evidence="4" id="KW-1185">Reference proteome</keyword>
<dbReference type="InterPro" id="IPR029962">
    <property type="entry name" value="TBL"/>
</dbReference>